<dbReference type="EMBL" id="KN716153">
    <property type="protein sequence ID" value="KJH53375.1"/>
    <property type="molecule type" value="Genomic_DNA"/>
</dbReference>
<proteinExistence type="inferred from homology"/>
<comment type="similarity">
    <text evidence="1">Belongs to the AFG1 ATPase family.</text>
</comment>
<name>A0A0D8Y9G2_DICVI</name>
<dbReference type="SUPFAM" id="SSF52540">
    <property type="entry name" value="P-loop containing nucleoside triphosphate hydrolases"/>
    <property type="match status" value="1"/>
</dbReference>
<reference evidence="4 5" key="1">
    <citation type="submission" date="2013-11" db="EMBL/GenBank/DDBJ databases">
        <title>Draft genome of the bovine lungworm Dictyocaulus viviparus.</title>
        <authorList>
            <person name="Mitreva M."/>
        </authorList>
    </citation>
    <scope>NUCLEOTIDE SEQUENCE [LARGE SCALE GENOMIC DNA]</scope>
    <source>
        <strain evidence="4 5">HannoverDv2000</strain>
    </source>
</reference>
<reference evidence="5" key="2">
    <citation type="journal article" date="2016" name="Sci. Rep.">
        <title>Dictyocaulus viviparus genome, variome and transcriptome elucidate lungworm biology and support future intervention.</title>
        <authorList>
            <person name="McNulty S.N."/>
            <person name="Strube C."/>
            <person name="Rosa B.A."/>
            <person name="Martin J.C."/>
            <person name="Tyagi R."/>
            <person name="Choi Y.J."/>
            <person name="Wang Q."/>
            <person name="Hallsworth Pepin K."/>
            <person name="Zhang X."/>
            <person name="Ozersky P."/>
            <person name="Wilson R.K."/>
            <person name="Sternberg P.W."/>
            <person name="Gasser R.B."/>
            <person name="Mitreva M."/>
        </authorList>
    </citation>
    <scope>NUCLEOTIDE SEQUENCE [LARGE SCALE GENOMIC DNA]</scope>
    <source>
        <strain evidence="5">HannoverDv2000</strain>
    </source>
</reference>
<dbReference type="AlphaFoldDB" id="A0A0D8Y9G2"/>
<dbReference type="Pfam" id="PF03969">
    <property type="entry name" value="AFG1_ATPase"/>
    <property type="match status" value="1"/>
</dbReference>
<evidence type="ECO:0000313" key="5">
    <source>
        <dbReference type="Proteomes" id="UP000053766"/>
    </source>
</evidence>
<protein>
    <submittedName>
        <fullName evidence="4">ATPase, AFG1 family</fullName>
    </submittedName>
</protein>
<sequence length="320" mass="37625">MFVTNIRPRTRVFFEKRLASTIINAYMKLVNDKVLKDDHHQRSLITHFDVLLDSLTSYVTSPIAAKRIKRNWNALGFFNYFQVPFLFNSLYTLCDISEILCNAHWHLSSTRNLPLGYCWLRQNYVDGFVFECCPFQEKERVHYHQFMQEVHKRMHALKLKHTRDQGPFDPVHHIVDEIMNRCKVLCLDEFQVTDVADAMILKRFFSLLFDEGLVVVATSNRPPKDLYKNVSGFLYQGKCEVLSLDSGLDYRRIDKGNTDTYFVWSENCDVDTHCDHIFKQLVAMKWTVRVAIFSVIGFHNRMSVKRFVRELSIFLGGLLM</sequence>
<dbReference type="GO" id="GO:0016887">
    <property type="term" value="F:ATP hydrolysis activity"/>
    <property type="evidence" value="ECO:0007669"/>
    <property type="project" value="InterPro"/>
</dbReference>
<evidence type="ECO:0000313" key="4">
    <source>
        <dbReference type="EMBL" id="KJH53375.1"/>
    </source>
</evidence>
<keyword evidence="2" id="KW-0547">Nucleotide-binding</keyword>
<dbReference type="Proteomes" id="UP000053766">
    <property type="component" value="Unassembled WGS sequence"/>
</dbReference>
<organism evidence="4 5">
    <name type="scientific">Dictyocaulus viviparus</name>
    <name type="common">Bovine lungworm</name>
    <dbReference type="NCBI Taxonomy" id="29172"/>
    <lineage>
        <taxon>Eukaryota</taxon>
        <taxon>Metazoa</taxon>
        <taxon>Ecdysozoa</taxon>
        <taxon>Nematoda</taxon>
        <taxon>Chromadorea</taxon>
        <taxon>Rhabditida</taxon>
        <taxon>Rhabditina</taxon>
        <taxon>Rhabditomorpha</taxon>
        <taxon>Strongyloidea</taxon>
        <taxon>Metastrongylidae</taxon>
        <taxon>Dictyocaulus</taxon>
    </lineage>
</organism>
<dbReference type="OrthoDB" id="548867at2759"/>
<keyword evidence="3" id="KW-0067">ATP-binding</keyword>
<dbReference type="GO" id="GO:0005739">
    <property type="term" value="C:mitochondrion"/>
    <property type="evidence" value="ECO:0007669"/>
    <property type="project" value="TreeGrafter"/>
</dbReference>
<dbReference type="PANTHER" id="PTHR12169:SF6">
    <property type="entry name" value="AFG1-LIKE ATPASE"/>
    <property type="match status" value="1"/>
</dbReference>
<gene>
    <name evidence="4" type="ORF">DICVIV_00499</name>
</gene>
<evidence type="ECO:0000256" key="1">
    <source>
        <dbReference type="ARBA" id="ARBA00010322"/>
    </source>
</evidence>
<dbReference type="NCBIfam" id="NF040713">
    <property type="entry name" value="ZapE"/>
    <property type="match status" value="1"/>
</dbReference>
<accession>A0A0D8Y9G2</accession>
<dbReference type="Gene3D" id="3.40.50.300">
    <property type="entry name" value="P-loop containing nucleotide triphosphate hydrolases"/>
    <property type="match status" value="1"/>
</dbReference>
<dbReference type="GO" id="GO:0005524">
    <property type="term" value="F:ATP binding"/>
    <property type="evidence" value="ECO:0007669"/>
    <property type="project" value="UniProtKB-KW"/>
</dbReference>
<evidence type="ECO:0000256" key="2">
    <source>
        <dbReference type="ARBA" id="ARBA00022741"/>
    </source>
</evidence>
<keyword evidence="5" id="KW-1185">Reference proteome</keyword>
<dbReference type="InterPro" id="IPR005654">
    <property type="entry name" value="ATPase_AFG1-like"/>
</dbReference>
<dbReference type="PANTHER" id="PTHR12169">
    <property type="entry name" value="ATPASE N2B"/>
    <property type="match status" value="1"/>
</dbReference>
<dbReference type="InterPro" id="IPR027417">
    <property type="entry name" value="P-loop_NTPase"/>
</dbReference>
<evidence type="ECO:0000256" key="3">
    <source>
        <dbReference type="ARBA" id="ARBA00022840"/>
    </source>
</evidence>